<evidence type="ECO:0000313" key="1">
    <source>
        <dbReference type="EMBL" id="SHE42537.1"/>
    </source>
</evidence>
<dbReference type="AlphaFoldDB" id="A0A1M4TE45"/>
<sequence length="318" mass="37923">MGDKIDFPFNNQMYLAQATACIEKNDFEQALIYIEKIYATEKTYAINYFYASILFSLERYEEALEIADEYKESYLKSDEYILIYTLLLIKNHQFLEAEAIIQKKKDNPLLFHEQEWQNIQQELEHERKSFQIDLDLKRKEIKNKLLQMDHFSLMEQVQLIEASQILELEDLQEVADQLLNHPYIPGQIQRGFLEILIKKGDEKHYPFSWFNQMKTICPKDLKTFNELPILQEIESILEDKLQKNPSLFQVIKTEIINDLLMIYPFVEETITDTSYWVDLYIAYFGDLSSSDIEKSPINSEQESLKQWFHQLNQIAQRK</sequence>
<dbReference type="RefSeq" id="WP_073295523.1">
    <property type="nucleotide sequence ID" value="NZ_FQUF01000005.1"/>
</dbReference>
<dbReference type="Pfam" id="PF12895">
    <property type="entry name" value="ANAPC3"/>
    <property type="match status" value="1"/>
</dbReference>
<gene>
    <name evidence="1" type="ORF">SAMN02745249_00403</name>
</gene>
<reference evidence="1 2" key="1">
    <citation type="submission" date="2016-11" db="EMBL/GenBank/DDBJ databases">
        <authorList>
            <person name="Jaros S."/>
            <person name="Januszkiewicz K."/>
            <person name="Wedrychowicz H."/>
        </authorList>
    </citation>
    <scope>NUCLEOTIDE SEQUENCE [LARGE SCALE GENOMIC DNA]</scope>
    <source>
        <strain evidence="1 2">DSM 15692</strain>
    </source>
</reference>
<protein>
    <submittedName>
        <fullName evidence="1">Anaphase-promoting complex, cyclosome, subunit 3</fullName>
    </submittedName>
</protein>
<dbReference type="InterPro" id="IPR011990">
    <property type="entry name" value="TPR-like_helical_dom_sf"/>
</dbReference>
<dbReference type="Proteomes" id="UP000184128">
    <property type="component" value="Unassembled WGS sequence"/>
</dbReference>
<dbReference type="SUPFAM" id="SSF48452">
    <property type="entry name" value="TPR-like"/>
    <property type="match status" value="1"/>
</dbReference>
<proteinExistence type="predicted"/>
<dbReference type="STRING" id="1121025.SAMN02745249_00403"/>
<dbReference type="OrthoDB" id="1655898at2"/>
<dbReference type="EMBL" id="FQUF01000005">
    <property type="protein sequence ID" value="SHE42537.1"/>
    <property type="molecule type" value="Genomic_DNA"/>
</dbReference>
<evidence type="ECO:0000313" key="2">
    <source>
        <dbReference type="Proteomes" id="UP000184128"/>
    </source>
</evidence>
<keyword evidence="2" id="KW-1185">Reference proteome</keyword>
<organism evidence="1 2">
    <name type="scientific">Atopostipes suicloacalis DSM 15692</name>
    <dbReference type="NCBI Taxonomy" id="1121025"/>
    <lineage>
        <taxon>Bacteria</taxon>
        <taxon>Bacillati</taxon>
        <taxon>Bacillota</taxon>
        <taxon>Bacilli</taxon>
        <taxon>Lactobacillales</taxon>
        <taxon>Carnobacteriaceae</taxon>
        <taxon>Atopostipes</taxon>
    </lineage>
</organism>
<accession>A0A1M4TE45</accession>
<name>A0A1M4TE45_9LACT</name>
<dbReference type="Gene3D" id="1.25.40.10">
    <property type="entry name" value="Tetratricopeptide repeat domain"/>
    <property type="match status" value="1"/>
</dbReference>